<dbReference type="Proteomes" id="UP001187192">
    <property type="component" value="Unassembled WGS sequence"/>
</dbReference>
<dbReference type="AlphaFoldDB" id="A0AA88DP58"/>
<organism evidence="1 2">
    <name type="scientific">Ficus carica</name>
    <name type="common">Common fig</name>
    <dbReference type="NCBI Taxonomy" id="3494"/>
    <lineage>
        <taxon>Eukaryota</taxon>
        <taxon>Viridiplantae</taxon>
        <taxon>Streptophyta</taxon>
        <taxon>Embryophyta</taxon>
        <taxon>Tracheophyta</taxon>
        <taxon>Spermatophyta</taxon>
        <taxon>Magnoliopsida</taxon>
        <taxon>eudicotyledons</taxon>
        <taxon>Gunneridae</taxon>
        <taxon>Pentapetalae</taxon>
        <taxon>rosids</taxon>
        <taxon>fabids</taxon>
        <taxon>Rosales</taxon>
        <taxon>Moraceae</taxon>
        <taxon>Ficeae</taxon>
        <taxon>Ficus</taxon>
    </lineage>
</organism>
<gene>
    <name evidence="1" type="ORF">TIFTF001_028025</name>
</gene>
<comment type="caution">
    <text evidence="1">The sequence shown here is derived from an EMBL/GenBank/DDBJ whole genome shotgun (WGS) entry which is preliminary data.</text>
</comment>
<evidence type="ECO:0000313" key="2">
    <source>
        <dbReference type="Proteomes" id="UP001187192"/>
    </source>
</evidence>
<reference evidence="1" key="1">
    <citation type="submission" date="2023-07" db="EMBL/GenBank/DDBJ databases">
        <title>draft genome sequence of fig (Ficus carica).</title>
        <authorList>
            <person name="Takahashi T."/>
            <person name="Nishimura K."/>
        </authorList>
    </citation>
    <scope>NUCLEOTIDE SEQUENCE</scope>
</reference>
<evidence type="ECO:0000313" key="1">
    <source>
        <dbReference type="EMBL" id="GMN58933.1"/>
    </source>
</evidence>
<sequence length="84" mass="8987">MACYAYMPPPVVTNYAGYLVTPAVVPVHGGGHNRPDGVTDKLSSFIKGATVGKLVHEALVFVAGKVVLGHDLSFENSYTEIFKH</sequence>
<proteinExistence type="predicted"/>
<name>A0AA88DP58_FICCA</name>
<protein>
    <submittedName>
        <fullName evidence="1">Uncharacterized protein</fullName>
    </submittedName>
</protein>
<dbReference type="EMBL" id="BTGU01000082">
    <property type="protein sequence ID" value="GMN58933.1"/>
    <property type="molecule type" value="Genomic_DNA"/>
</dbReference>
<dbReference type="Gramene" id="FCD_00028288-RA">
    <property type="protein sequence ID" value="FCD_00028288-RA:cds"/>
    <property type="gene ID" value="FCD_00028288"/>
</dbReference>
<accession>A0AA88DP58</accession>
<keyword evidence="2" id="KW-1185">Reference proteome</keyword>